<evidence type="ECO:0000313" key="2">
    <source>
        <dbReference type="EMBL" id="MBA5764870.1"/>
    </source>
</evidence>
<dbReference type="Proteomes" id="UP000571701">
    <property type="component" value="Unassembled WGS sequence"/>
</dbReference>
<dbReference type="EMBL" id="JACFYF010000280">
    <property type="protein sequence ID" value="MBA5764870.1"/>
    <property type="molecule type" value="Genomic_DNA"/>
</dbReference>
<feature type="non-terminal residue" evidence="2">
    <location>
        <position position="1"/>
    </location>
</feature>
<reference evidence="2 3" key="1">
    <citation type="submission" date="2020-07" db="EMBL/GenBank/DDBJ databases">
        <title>Vibrio marinisediminis sp. nov., isolated from marine sediment.</title>
        <authorList>
            <person name="Ji X."/>
        </authorList>
    </citation>
    <scope>NUCLEOTIDE SEQUENCE [LARGE SCALE GENOMIC DNA]</scope>
    <source>
        <strain evidence="2 3">404</strain>
    </source>
</reference>
<keyword evidence="3" id="KW-1185">Reference proteome</keyword>
<evidence type="ECO:0000256" key="1">
    <source>
        <dbReference type="SAM" id="MobiDB-lite"/>
    </source>
</evidence>
<feature type="region of interest" description="Disordered" evidence="1">
    <location>
        <begin position="22"/>
        <end position="87"/>
    </location>
</feature>
<sequence length="87" mass="8982">PETVAGTDPSHAEEVDVAATVALPPAADEDDQSAPAAFRPEEDAVDVDDPEIASAPPETPDHADWVSEVQDDSHEDAIETAPAPVGD</sequence>
<gene>
    <name evidence="2" type="ORF">H2O73_21205</name>
</gene>
<name>A0A7W2FV69_9VIBR</name>
<feature type="non-terminal residue" evidence="2">
    <location>
        <position position="87"/>
    </location>
</feature>
<protein>
    <submittedName>
        <fullName evidence="2">Uncharacterized protein</fullName>
    </submittedName>
</protein>
<dbReference type="AlphaFoldDB" id="A0A7W2FV69"/>
<evidence type="ECO:0000313" key="3">
    <source>
        <dbReference type="Proteomes" id="UP000571701"/>
    </source>
</evidence>
<feature type="compositionally biased region" description="Basic and acidic residues" evidence="1">
    <location>
        <begin position="59"/>
        <end position="77"/>
    </location>
</feature>
<proteinExistence type="predicted"/>
<organism evidence="2 3">
    <name type="scientific">Vibrio marinisediminis</name>
    <dbReference type="NCBI Taxonomy" id="2758441"/>
    <lineage>
        <taxon>Bacteria</taxon>
        <taxon>Pseudomonadati</taxon>
        <taxon>Pseudomonadota</taxon>
        <taxon>Gammaproteobacteria</taxon>
        <taxon>Vibrionales</taxon>
        <taxon>Vibrionaceae</taxon>
        <taxon>Vibrio</taxon>
    </lineage>
</organism>
<accession>A0A7W2FV69</accession>
<comment type="caution">
    <text evidence="2">The sequence shown here is derived from an EMBL/GenBank/DDBJ whole genome shotgun (WGS) entry which is preliminary data.</text>
</comment>